<dbReference type="EMBL" id="LNYX01000031">
    <property type="protein sequence ID" value="KTD61928.1"/>
    <property type="molecule type" value="Genomic_DNA"/>
</dbReference>
<evidence type="ECO:0000256" key="2">
    <source>
        <dbReference type="SAM" id="Phobius"/>
    </source>
</evidence>
<comment type="caution">
    <text evidence="3">The sequence shown here is derived from an EMBL/GenBank/DDBJ whole genome shotgun (WGS) entry which is preliminary data.</text>
</comment>
<proteinExistence type="predicted"/>
<dbReference type="PATRIC" id="fig|452.5.peg.2829"/>
<dbReference type="RefSeq" id="WP_058484438.1">
    <property type="nucleotide sequence ID" value="NZ_CAAAII010000006.1"/>
</dbReference>
<name>A0A0W0YYM4_LEGSP</name>
<keyword evidence="2" id="KW-0472">Membrane</keyword>
<keyword evidence="2" id="KW-0812">Transmembrane</keyword>
<evidence type="ECO:0000313" key="3">
    <source>
        <dbReference type="EMBL" id="KTD61928.1"/>
    </source>
</evidence>
<sequence>MNPLLELMKQDTPLALDDVLPGNASVQACLGGLFLQLTKALQPTTISRSPETFFSVDSFDTQLASIMNQPDLFAESLTSHFGIPNARFSHLRCYSNGQRAHWHAIYAELNNDGTEIARIVMTDSRTNSSGHGITAGQDRRHNEFLKSIPNHKITFTAGPEQPSGSSTCWLHGLANLASLAATGQVYQRKTNQPLGDELAALLPQPVVSRSDDKHNETQSNAIHPSTPVNYPDRLFQTRKNHTGEKNRLLSSPIQSSHSTCLPATLKVTGTSGLFLGAGQALAGALAVAAVFPLGTTLSIALLATGIALLLSGATLLIGGCYATNEQLSEQKTIKYA</sequence>
<feature type="transmembrane region" description="Helical" evidence="2">
    <location>
        <begin position="299"/>
        <end position="322"/>
    </location>
</feature>
<feature type="region of interest" description="Disordered" evidence="1">
    <location>
        <begin position="209"/>
        <end position="231"/>
    </location>
</feature>
<keyword evidence="2" id="KW-1133">Transmembrane helix</keyword>
<feature type="transmembrane region" description="Helical" evidence="2">
    <location>
        <begin position="273"/>
        <end position="293"/>
    </location>
</feature>
<gene>
    <name evidence="3" type="ORF">Lspi_2558</name>
</gene>
<reference evidence="3 4" key="1">
    <citation type="submission" date="2015-11" db="EMBL/GenBank/DDBJ databases">
        <title>Genomic analysis of 38 Legionella species identifies large and diverse effector repertoires.</title>
        <authorList>
            <person name="Burstein D."/>
            <person name="Amaro F."/>
            <person name="Zusman T."/>
            <person name="Lifshitz Z."/>
            <person name="Cohen O."/>
            <person name="Gilbert J.A."/>
            <person name="Pupko T."/>
            <person name="Shuman H.A."/>
            <person name="Segal G."/>
        </authorList>
    </citation>
    <scope>NUCLEOTIDE SEQUENCE [LARGE SCALE GENOMIC DNA]</scope>
    <source>
        <strain evidence="3 4">Mt.St.Helens-9</strain>
    </source>
</reference>
<evidence type="ECO:0000313" key="4">
    <source>
        <dbReference type="Proteomes" id="UP000054877"/>
    </source>
</evidence>
<feature type="compositionally biased region" description="Polar residues" evidence="1">
    <location>
        <begin position="217"/>
        <end position="228"/>
    </location>
</feature>
<evidence type="ECO:0000256" key="1">
    <source>
        <dbReference type="SAM" id="MobiDB-lite"/>
    </source>
</evidence>
<dbReference type="Proteomes" id="UP000054877">
    <property type="component" value="Unassembled WGS sequence"/>
</dbReference>
<dbReference type="OrthoDB" id="5638419at2"/>
<organism evidence="3 4">
    <name type="scientific">Legionella spiritensis</name>
    <dbReference type="NCBI Taxonomy" id="452"/>
    <lineage>
        <taxon>Bacteria</taxon>
        <taxon>Pseudomonadati</taxon>
        <taxon>Pseudomonadota</taxon>
        <taxon>Gammaproteobacteria</taxon>
        <taxon>Legionellales</taxon>
        <taxon>Legionellaceae</taxon>
        <taxon>Legionella</taxon>
    </lineage>
</organism>
<accession>A0A0W0YYM4</accession>
<keyword evidence="4" id="KW-1185">Reference proteome</keyword>
<protein>
    <submittedName>
        <fullName evidence="3">Uncharacterized protein</fullName>
    </submittedName>
</protein>
<dbReference type="AlphaFoldDB" id="A0A0W0YYM4"/>